<feature type="compositionally biased region" description="Low complexity" evidence="1">
    <location>
        <begin position="94"/>
        <end position="105"/>
    </location>
</feature>
<evidence type="ECO:0000256" key="1">
    <source>
        <dbReference type="SAM" id="MobiDB-lite"/>
    </source>
</evidence>
<name>A0AAD8ZYY6_9TELE</name>
<feature type="region of interest" description="Disordered" evidence="1">
    <location>
        <begin position="86"/>
        <end position="130"/>
    </location>
</feature>
<accession>A0AAD8ZYY6</accession>
<dbReference type="Proteomes" id="UP001239994">
    <property type="component" value="Unassembled WGS sequence"/>
</dbReference>
<dbReference type="AlphaFoldDB" id="A0AAD8ZYY6"/>
<reference evidence="2" key="1">
    <citation type="submission" date="2023-03" db="EMBL/GenBank/DDBJ databases">
        <title>Electrophorus voltai genome.</title>
        <authorList>
            <person name="Bian C."/>
        </authorList>
    </citation>
    <scope>NUCLEOTIDE SEQUENCE</scope>
    <source>
        <strain evidence="2">CB-2022</strain>
        <tissue evidence="2">Muscle</tissue>
    </source>
</reference>
<comment type="caution">
    <text evidence="2">The sequence shown here is derived from an EMBL/GenBank/DDBJ whole genome shotgun (WGS) entry which is preliminary data.</text>
</comment>
<protein>
    <submittedName>
        <fullName evidence="2">Uncharacterized protein</fullName>
    </submittedName>
</protein>
<evidence type="ECO:0000313" key="2">
    <source>
        <dbReference type="EMBL" id="KAK1806798.1"/>
    </source>
</evidence>
<organism evidence="2 3">
    <name type="scientific">Electrophorus voltai</name>
    <dbReference type="NCBI Taxonomy" id="2609070"/>
    <lineage>
        <taxon>Eukaryota</taxon>
        <taxon>Metazoa</taxon>
        <taxon>Chordata</taxon>
        <taxon>Craniata</taxon>
        <taxon>Vertebrata</taxon>
        <taxon>Euteleostomi</taxon>
        <taxon>Actinopterygii</taxon>
        <taxon>Neopterygii</taxon>
        <taxon>Teleostei</taxon>
        <taxon>Ostariophysi</taxon>
        <taxon>Gymnotiformes</taxon>
        <taxon>Gymnotoidei</taxon>
        <taxon>Gymnotidae</taxon>
        <taxon>Electrophorus</taxon>
    </lineage>
</organism>
<proteinExistence type="predicted"/>
<evidence type="ECO:0000313" key="3">
    <source>
        <dbReference type="Proteomes" id="UP001239994"/>
    </source>
</evidence>
<keyword evidence="3" id="KW-1185">Reference proteome</keyword>
<gene>
    <name evidence="2" type="ORF">P4O66_005279</name>
</gene>
<sequence length="145" mass="15138">MNTNLQAPCTCKQTHSTAMPGAHLVLGGPGATSKGDLMEHPRGGLPTRLWADPFSLTGESAEGKRLGLQLCPLEIPTAPPNCPLSGQCGAPRFSSDQAQQPSASPKKFLGVFPSASEEDTDSSRGPLPNVLRSRQQCGGCLHTSC</sequence>
<dbReference type="EMBL" id="JAROKS010000001">
    <property type="protein sequence ID" value="KAK1806798.1"/>
    <property type="molecule type" value="Genomic_DNA"/>
</dbReference>